<reference evidence="1 2" key="1">
    <citation type="submission" date="2019-09" db="EMBL/GenBank/DDBJ databases">
        <title>The hologenome of the rock-dwelling lichen Lasallia pustulata.</title>
        <authorList>
            <person name="Greshake Tzovaras B."/>
            <person name="Segers F."/>
            <person name="Bicker A."/>
            <person name="Dal Grande F."/>
            <person name="Otte J."/>
            <person name="Hankeln T."/>
            <person name="Schmitt I."/>
            <person name="Ebersberger I."/>
        </authorList>
    </citation>
    <scope>NUCLEOTIDE SEQUENCE [LARGE SCALE GENOMIC DNA]</scope>
    <source>
        <strain evidence="1">A1-1</strain>
    </source>
</reference>
<organism evidence="1 2">
    <name type="scientific">Lasallia pustulata</name>
    <dbReference type="NCBI Taxonomy" id="136370"/>
    <lineage>
        <taxon>Eukaryota</taxon>
        <taxon>Fungi</taxon>
        <taxon>Dikarya</taxon>
        <taxon>Ascomycota</taxon>
        <taxon>Pezizomycotina</taxon>
        <taxon>Lecanoromycetes</taxon>
        <taxon>OSLEUM clade</taxon>
        <taxon>Umbilicariomycetidae</taxon>
        <taxon>Umbilicariales</taxon>
        <taxon>Umbilicariaceae</taxon>
        <taxon>Lasallia</taxon>
    </lineage>
</organism>
<dbReference type="OrthoDB" id="1924968at2759"/>
<evidence type="ECO:0000313" key="2">
    <source>
        <dbReference type="Proteomes" id="UP000324767"/>
    </source>
</evidence>
<gene>
    <name evidence="1" type="ORF">FRX48_09686</name>
</gene>
<protein>
    <submittedName>
        <fullName evidence="1">Uncharacterized protein</fullName>
    </submittedName>
</protein>
<sequence>MPRQPDESLHGTLSTYHKQIEIFQSTSLSHGIFLKTKDQFAIRFRGGNDVVNAQSPHTGGVVLTLDSTSHEASSVPQGSSAEAVRLVREVLAEPTRVMVESMSDAVASADAALMDLSGYR</sequence>
<dbReference type="Proteomes" id="UP000324767">
    <property type="component" value="Unassembled WGS sequence"/>
</dbReference>
<proteinExistence type="predicted"/>
<name>A0A5M8PB90_9LECA</name>
<accession>A0A5M8PB90</accession>
<dbReference type="EMBL" id="VXIT01000026">
    <property type="protein sequence ID" value="KAA6406521.1"/>
    <property type="molecule type" value="Genomic_DNA"/>
</dbReference>
<evidence type="ECO:0000313" key="1">
    <source>
        <dbReference type="EMBL" id="KAA6406521.1"/>
    </source>
</evidence>
<dbReference type="AlphaFoldDB" id="A0A5M8PB90"/>
<comment type="caution">
    <text evidence="1">The sequence shown here is derived from an EMBL/GenBank/DDBJ whole genome shotgun (WGS) entry which is preliminary data.</text>
</comment>